<feature type="binding site" evidence="16">
    <location>
        <begin position="194"/>
        <end position="197"/>
    </location>
    <ligand>
        <name>ATP</name>
        <dbReference type="ChEBI" id="CHEBI:30616"/>
    </ligand>
</feature>
<evidence type="ECO:0000256" key="14">
    <source>
        <dbReference type="ARBA" id="ARBA00060955"/>
    </source>
</evidence>
<feature type="active site" evidence="16">
    <location>
        <position position="263"/>
    </location>
</feature>
<dbReference type="eggNOG" id="COG2870">
    <property type="taxonomic scope" value="Bacteria"/>
</dbReference>
<evidence type="ECO:0000256" key="5">
    <source>
        <dbReference type="ARBA" id="ARBA00022679"/>
    </source>
</evidence>
<dbReference type="FunFam" id="3.40.1190.20:FF:000002">
    <property type="entry name" value="Bifunctional protein HldE"/>
    <property type="match status" value="1"/>
</dbReference>
<dbReference type="Gene3D" id="3.40.50.620">
    <property type="entry name" value="HUPs"/>
    <property type="match status" value="1"/>
</dbReference>
<comment type="similarity">
    <text evidence="14 16">In the N-terminal section; belongs to the carbohydrate kinase PfkB family.</text>
</comment>
<reference evidence="19 20" key="1">
    <citation type="submission" date="2013-12" db="EMBL/GenBank/DDBJ databases">
        <authorList>
            <person name="Formusa P.A."/>
            <person name="Habash M."/>
            <person name="Lee H."/>
            <person name="Trevors J.T."/>
        </authorList>
    </citation>
    <scope>NUCLEOTIDE SEQUENCE [LARGE SCALE GENOMIC DNA]</scope>
    <source>
        <strain evidence="19 20">PD30</strain>
    </source>
</reference>
<dbReference type="GO" id="GO:0097171">
    <property type="term" value="P:ADP-L-glycero-beta-D-manno-heptose biosynthetic process"/>
    <property type="evidence" value="ECO:0007669"/>
    <property type="project" value="UniProtKB-UniPathway"/>
</dbReference>
<evidence type="ECO:0000256" key="10">
    <source>
        <dbReference type="ARBA" id="ARBA00023268"/>
    </source>
</evidence>
<feature type="region of interest" description="Cytidylyltransferase" evidence="16">
    <location>
        <begin position="343"/>
        <end position="474"/>
    </location>
</feature>
<comment type="subunit">
    <text evidence="4 16">Homodimer.</text>
</comment>
<keyword evidence="9 16" id="KW-0067">ATP-binding</keyword>
<dbReference type="SUPFAM" id="SSF52374">
    <property type="entry name" value="Nucleotidylyl transferase"/>
    <property type="match status" value="1"/>
</dbReference>
<dbReference type="InterPro" id="IPR002173">
    <property type="entry name" value="Carboh/pur_kinase_PfkB_CS"/>
</dbReference>
<evidence type="ECO:0000256" key="4">
    <source>
        <dbReference type="ARBA" id="ARBA00011738"/>
    </source>
</evidence>
<dbReference type="UniPathway" id="UPA00356">
    <property type="reaction ID" value="UER00437"/>
</dbReference>
<accession>A0A059L6I2</accession>
<dbReference type="HAMAP" id="MF_01603">
    <property type="entry name" value="HldE"/>
    <property type="match status" value="1"/>
</dbReference>
<keyword evidence="5 16" id="KW-0808">Transferase</keyword>
<evidence type="ECO:0000256" key="8">
    <source>
        <dbReference type="ARBA" id="ARBA00022777"/>
    </source>
</evidence>
<evidence type="ECO:0000256" key="16">
    <source>
        <dbReference type="HAMAP-Rule" id="MF_01603"/>
    </source>
</evidence>
<dbReference type="FunFam" id="3.40.50.620:FF:000028">
    <property type="entry name" value="Bifunctional protein HldE"/>
    <property type="match status" value="1"/>
</dbReference>
<dbReference type="Pfam" id="PF00294">
    <property type="entry name" value="PfkB"/>
    <property type="match status" value="1"/>
</dbReference>
<dbReference type="NCBIfam" id="NF008454">
    <property type="entry name" value="PRK11316.1"/>
    <property type="match status" value="1"/>
</dbReference>
<dbReference type="EMBL" id="AZQQ01000064">
    <property type="protein sequence ID" value="KDD69958.1"/>
    <property type="molecule type" value="Genomic_DNA"/>
</dbReference>
<evidence type="ECO:0000256" key="12">
    <source>
        <dbReference type="ARBA" id="ARBA00047428"/>
    </source>
</evidence>
<evidence type="ECO:0000256" key="2">
    <source>
        <dbReference type="ARBA" id="ARBA00003753"/>
    </source>
</evidence>
<comment type="catalytic activity">
    <reaction evidence="12 16">
        <text>D-glycero-beta-D-manno-heptose 1-phosphate + ATP + H(+) = ADP-D-glycero-beta-D-manno-heptose + diphosphate</text>
        <dbReference type="Rhea" id="RHEA:27465"/>
        <dbReference type="ChEBI" id="CHEBI:15378"/>
        <dbReference type="ChEBI" id="CHEBI:30616"/>
        <dbReference type="ChEBI" id="CHEBI:33019"/>
        <dbReference type="ChEBI" id="CHEBI:59967"/>
        <dbReference type="ChEBI" id="CHEBI:61593"/>
        <dbReference type="EC" id="2.7.7.70"/>
    </reaction>
</comment>
<sequence>MKLSMPRFDQAPVLVVGDVMLDRYWHGGTSRISPEAPVPVVKVEQIEDRPGGAANVALNIAALGAPASLVGVTGDDEAADSLANSLKGAGVRALFQRIAHQPTIVKLRVMSRHQQLLRIDFEEPFATDALALGEQVDELLEGIKVLVLSDYGKGALKNHQVLIQAARARGIPVLADPKGKDFSIYRGASLITPNLSEFETIVGGCADEHELVSKGAQLMHDLDLGALLVTRGEHGMTLLRPDHPALHLPARAREVFDVTGAGDTVISTLAAAIAAGEELPHAVALANLAAGIVVGKLGTAAISAPELRRAIQREEGSERGVLGLEQLLLAVDDARAHKEKIVFTNGCFDILHAGHVTYLEQARAQGDRLIVAVNDDASVSRLKGPGRPINSVDRRMAVLAGLGAVDWVISFAEGTPENLLREVKPDVLVKGGDYGIEQVVGADIVTAYGGTVKVLGLVENSSTTAIVEKIRKSE</sequence>
<dbReference type="EC" id="2.7.1.167" evidence="16"/>
<dbReference type="Gene3D" id="3.40.1190.20">
    <property type="match status" value="1"/>
</dbReference>
<dbReference type="Proteomes" id="UP000026739">
    <property type="component" value="Unassembled WGS sequence"/>
</dbReference>
<name>A0A059L6I2_9PSED</name>
<dbReference type="InterPro" id="IPR011611">
    <property type="entry name" value="PfkB_dom"/>
</dbReference>
<organism evidence="19 20">
    <name type="scientific">Pseudomonas mandelii PD30</name>
    <dbReference type="NCBI Taxonomy" id="1419583"/>
    <lineage>
        <taxon>Bacteria</taxon>
        <taxon>Pseudomonadati</taxon>
        <taxon>Pseudomonadota</taxon>
        <taxon>Gammaproteobacteria</taxon>
        <taxon>Pseudomonadales</taxon>
        <taxon>Pseudomonadaceae</taxon>
        <taxon>Pseudomonas</taxon>
    </lineage>
</organism>
<evidence type="ECO:0000313" key="19">
    <source>
        <dbReference type="EMBL" id="KDD69958.1"/>
    </source>
</evidence>
<dbReference type="GO" id="GO:0033786">
    <property type="term" value="F:heptose-1-phosphate adenylyltransferase activity"/>
    <property type="evidence" value="ECO:0007669"/>
    <property type="project" value="UniProtKB-UniRule"/>
</dbReference>
<feature type="domain" description="Carbohydrate kinase PfkB" evidence="17">
    <location>
        <begin position="13"/>
        <end position="303"/>
    </location>
</feature>
<dbReference type="InterPro" id="IPR023030">
    <property type="entry name" value="Bifunc_HldE"/>
</dbReference>
<dbReference type="AlphaFoldDB" id="A0A059L6I2"/>
<dbReference type="GO" id="GO:0009244">
    <property type="term" value="P:lipopolysaccharide core region biosynthetic process"/>
    <property type="evidence" value="ECO:0007669"/>
    <property type="project" value="UniProtKB-UniPathway"/>
</dbReference>
<evidence type="ECO:0000256" key="9">
    <source>
        <dbReference type="ARBA" id="ARBA00022840"/>
    </source>
</evidence>
<evidence type="ECO:0000256" key="15">
    <source>
        <dbReference type="ARBA" id="ARBA00061122"/>
    </source>
</evidence>
<dbReference type="UniPathway" id="UPA00958"/>
<dbReference type="InterPro" id="IPR011914">
    <property type="entry name" value="RfaE_dom_II"/>
</dbReference>
<keyword evidence="7 16" id="KW-0547">Nucleotide-binding</keyword>
<comment type="similarity">
    <text evidence="15 16">In the C-terminal section; belongs to the cytidylyltransferase family.</text>
</comment>
<evidence type="ECO:0000256" key="11">
    <source>
        <dbReference type="ARBA" id="ARBA00023277"/>
    </source>
</evidence>
<feature type="domain" description="Cytidyltransferase-like" evidence="18">
    <location>
        <begin position="343"/>
        <end position="434"/>
    </location>
</feature>
<dbReference type="InterPro" id="IPR029056">
    <property type="entry name" value="Ribokinase-like"/>
</dbReference>
<comment type="function">
    <text evidence="2 16">Catalyzes the ADP transfer from ATP to D-glycero-beta-D-manno-heptose 1-phosphate, yielding ADP-D-glycero-beta-D-manno-heptose.</text>
</comment>
<dbReference type="PROSITE" id="PS00583">
    <property type="entry name" value="PFKB_KINASES_1"/>
    <property type="match status" value="1"/>
</dbReference>
<gene>
    <name evidence="16" type="primary">hldE</name>
    <name evidence="19" type="ORF">V466_06415</name>
</gene>
<dbReference type="InterPro" id="IPR014729">
    <property type="entry name" value="Rossmann-like_a/b/a_fold"/>
</dbReference>
<comment type="pathway">
    <text evidence="16">Nucleotide-sugar biosynthesis; ADP-L-glycero-beta-D-manno-heptose biosynthesis; ADP-L-glycero-beta-D-manno-heptose from D-glycero-beta-D-manno-heptose 7-phosphate: step 3/4.</text>
</comment>
<dbReference type="eggNOG" id="COG0615">
    <property type="taxonomic scope" value="Bacteria"/>
</dbReference>
<keyword evidence="11 16" id="KW-0119">Carbohydrate metabolism</keyword>
<evidence type="ECO:0000256" key="13">
    <source>
        <dbReference type="ARBA" id="ARBA00052873"/>
    </source>
</evidence>
<protein>
    <recommendedName>
        <fullName evidence="16">Bifunctional protein HldE</fullName>
    </recommendedName>
    <domain>
        <recommendedName>
            <fullName evidence="16">D-beta-D-heptose 7-phosphate kinase</fullName>
            <ecNumber evidence="16">2.7.1.167</ecNumber>
        </recommendedName>
        <alternativeName>
            <fullName evidence="16">D-beta-D-heptose 7-phosphotransferase</fullName>
        </alternativeName>
        <alternativeName>
            <fullName evidence="16">D-glycero-beta-D-manno-heptose-7-phosphate kinase</fullName>
        </alternativeName>
    </domain>
    <domain>
        <recommendedName>
            <fullName evidence="16">D-beta-D-heptose 1-phosphate adenylyltransferase</fullName>
            <ecNumber evidence="16">2.7.7.70</ecNumber>
        </recommendedName>
        <alternativeName>
            <fullName evidence="16">D-glycero-beta-D-manno-heptose 1-phosphate adenylyltransferase</fullName>
        </alternativeName>
    </domain>
</protein>
<feature type="region of interest" description="Ribokinase" evidence="16">
    <location>
        <begin position="1"/>
        <end position="317"/>
    </location>
</feature>
<dbReference type="PANTHER" id="PTHR46969:SF1">
    <property type="entry name" value="BIFUNCTIONAL PROTEIN HLDE"/>
    <property type="match status" value="1"/>
</dbReference>
<dbReference type="SUPFAM" id="SSF53613">
    <property type="entry name" value="Ribokinase-like"/>
    <property type="match status" value="1"/>
</dbReference>
<comment type="pathway">
    <text evidence="16">Nucleotide-sugar biosynthesis; ADP-L-glycero-beta-D-manno-heptose biosynthesis; ADP-L-glycero-beta-D-manno-heptose from D-glycero-beta-D-manno-heptose 7-phosphate: step 1/4.</text>
</comment>
<dbReference type="GO" id="GO:0005524">
    <property type="term" value="F:ATP binding"/>
    <property type="evidence" value="ECO:0007669"/>
    <property type="project" value="UniProtKB-UniRule"/>
</dbReference>
<comment type="caution">
    <text evidence="19">The sequence shown here is derived from an EMBL/GenBank/DDBJ whole genome shotgun (WGS) entry which is preliminary data.</text>
</comment>
<keyword evidence="6 16" id="KW-0548">Nucleotidyltransferase</keyword>
<evidence type="ECO:0000256" key="6">
    <source>
        <dbReference type="ARBA" id="ARBA00022695"/>
    </source>
</evidence>
<dbReference type="CDD" id="cd01172">
    <property type="entry name" value="RfaE_like"/>
    <property type="match status" value="1"/>
</dbReference>
<keyword evidence="8 16" id="KW-0418">Kinase</keyword>
<dbReference type="NCBIfam" id="TIGR02198">
    <property type="entry name" value="rfaE_dom_I"/>
    <property type="match status" value="1"/>
</dbReference>
<evidence type="ECO:0000256" key="1">
    <source>
        <dbReference type="ARBA" id="ARBA00002319"/>
    </source>
</evidence>
<dbReference type="NCBIfam" id="TIGR00125">
    <property type="entry name" value="cyt_tran_rel"/>
    <property type="match status" value="1"/>
</dbReference>
<dbReference type="NCBIfam" id="TIGR02199">
    <property type="entry name" value="rfaE_dom_II"/>
    <property type="match status" value="1"/>
</dbReference>
<dbReference type="InterPro" id="IPR004821">
    <property type="entry name" value="Cyt_trans-like"/>
</dbReference>
<evidence type="ECO:0000256" key="7">
    <source>
        <dbReference type="ARBA" id="ARBA00022741"/>
    </source>
</evidence>
<dbReference type="RefSeq" id="WP_033055483.1">
    <property type="nucleotide sequence ID" value="NZ_AZQQ01000064.1"/>
</dbReference>
<dbReference type="PANTHER" id="PTHR46969">
    <property type="entry name" value="BIFUNCTIONAL PROTEIN HLDE"/>
    <property type="match status" value="1"/>
</dbReference>
<dbReference type="GO" id="GO:0016773">
    <property type="term" value="F:phosphotransferase activity, alcohol group as acceptor"/>
    <property type="evidence" value="ECO:0007669"/>
    <property type="project" value="InterPro"/>
</dbReference>
<evidence type="ECO:0000259" key="18">
    <source>
        <dbReference type="Pfam" id="PF01467"/>
    </source>
</evidence>
<proteinExistence type="inferred from homology"/>
<dbReference type="GO" id="GO:0033785">
    <property type="term" value="F:heptose 7-phosphate kinase activity"/>
    <property type="evidence" value="ECO:0007669"/>
    <property type="project" value="UniProtKB-UniRule"/>
</dbReference>
<dbReference type="EC" id="2.7.7.70" evidence="16"/>
<keyword evidence="10 16" id="KW-0511">Multifunctional enzyme</keyword>
<dbReference type="Pfam" id="PF01467">
    <property type="entry name" value="CTP_transf_like"/>
    <property type="match status" value="1"/>
</dbReference>
<evidence type="ECO:0000259" key="17">
    <source>
        <dbReference type="Pfam" id="PF00294"/>
    </source>
</evidence>
<evidence type="ECO:0000313" key="20">
    <source>
        <dbReference type="Proteomes" id="UP000026739"/>
    </source>
</evidence>
<comment type="function">
    <text evidence="1 16">Catalyzes the phosphorylation of D-glycero-D-manno-heptose 7-phosphate at the C-1 position to selectively form D-glycero-beta-D-manno-heptose-1,7-bisphosphate.</text>
</comment>
<dbReference type="InterPro" id="IPR011913">
    <property type="entry name" value="RfaE_dom_I"/>
</dbReference>
<dbReference type="GO" id="GO:0005829">
    <property type="term" value="C:cytosol"/>
    <property type="evidence" value="ECO:0007669"/>
    <property type="project" value="TreeGrafter"/>
</dbReference>
<evidence type="ECO:0000256" key="3">
    <source>
        <dbReference type="ARBA" id="ARBA00004713"/>
    </source>
</evidence>
<comment type="catalytic activity">
    <reaction evidence="13 16">
        <text>D-glycero-beta-D-manno-heptose 7-phosphate + ATP = D-glycero-beta-D-manno-heptose 1,7-bisphosphate + ADP + H(+)</text>
        <dbReference type="Rhea" id="RHEA:27473"/>
        <dbReference type="ChEBI" id="CHEBI:15378"/>
        <dbReference type="ChEBI" id="CHEBI:30616"/>
        <dbReference type="ChEBI" id="CHEBI:60204"/>
        <dbReference type="ChEBI" id="CHEBI:60208"/>
        <dbReference type="ChEBI" id="CHEBI:456216"/>
        <dbReference type="EC" id="2.7.1.167"/>
    </reaction>
</comment>
<comment type="pathway">
    <text evidence="3">Bacterial outer membrane biogenesis; LPS core biosynthesis.</text>
</comment>